<evidence type="ECO:0000256" key="7">
    <source>
        <dbReference type="ARBA" id="ARBA00023237"/>
    </source>
</evidence>
<dbReference type="PROSITE" id="PS50846">
    <property type="entry name" value="HMA_2"/>
    <property type="match status" value="1"/>
</dbReference>
<feature type="domain" description="HMA" evidence="9">
    <location>
        <begin position="26"/>
        <end position="92"/>
    </location>
</feature>
<keyword evidence="2" id="KW-0813">Transport</keyword>
<feature type="chain" id="PRO_5035867826" evidence="8">
    <location>
        <begin position="21"/>
        <end position="855"/>
    </location>
</feature>
<evidence type="ECO:0000256" key="8">
    <source>
        <dbReference type="SAM" id="SignalP"/>
    </source>
</evidence>
<keyword evidence="11" id="KW-1185">Reference proteome</keyword>
<dbReference type="RefSeq" id="WP_353546555.1">
    <property type="nucleotide sequence ID" value="NZ_JAGKSB010000005.1"/>
</dbReference>
<comment type="caution">
    <text evidence="10">The sequence shown here is derived from an EMBL/GenBank/DDBJ whole genome shotgun (WGS) entry which is preliminary data.</text>
</comment>
<comment type="subcellular location">
    <subcellularLocation>
        <location evidence="1">Cell outer membrane</location>
        <topology evidence="1">Multi-pass membrane protein</topology>
    </subcellularLocation>
</comment>
<keyword evidence="3" id="KW-1134">Transmembrane beta strand</keyword>
<keyword evidence="5 8" id="KW-0732">Signal</keyword>
<keyword evidence="7" id="KW-0998">Cell outer membrane</keyword>
<dbReference type="Gene3D" id="2.170.130.10">
    <property type="entry name" value="TonB-dependent receptor, plug domain"/>
    <property type="match status" value="1"/>
</dbReference>
<protein>
    <submittedName>
        <fullName evidence="10">Carboxypeptidase-like regulatory domain-containing protein</fullName>
    </submittedName>
</protein>
<dbReference type="GO" id="GO:0015344">
    <property type="term" value="F:siderophore uptake transmembrane transporter activity"/>
    <property type="evidence" value="ECO:0007669"/>
    <property type="project" value="TreeGrafter"/>
</dbReference>
<dbReference type="Pfam" id="PF00403">
    <property type="entry name" value="HMA"/>
    <property type="match status" value="1"/>
</dbReference>
<reference evidence="10" key="1">
    <citation type="submission" date="2021-03" db="EMBL/GenBank/DDBJ databases">
        <authorList>
            <person name="Lu T."/>
            <person name="Wang Q."/>
            <person name="Han X."/>
        </authorList>
    </citation>
    <scope>NUCLEOTIDE SEQUENCE</scope>
    <source>
        <strain evidence="10">WQ 2009</strain>
    </source>
</reference>
<dbReference type="AlphaFoldDB" id="A0A8T4HCE9"/>
<keyword evidence="6" id="KW-0472">Membrane</keyword>
<dbReference type="InterPro" id="IPR036942">
    <property type="entry name" value="Beta-barrel_TonB_sf"/>
</dbReference>
<evidence type="ECO:0000256" key="1">
    <source>
        <dbReference type="ARBA" id="ARBA00004571"/>
    </source>
</evidence>
<dbReference type="InterPro" id="IPR008969">
    <property type="entry name" value="CarboxyPept-like_regulatory"/>
</dbReference>
<dbReference type="GO" id="GO:0044718">
    <property type="term" value="P:siderophore transmembrane transport"/>
    <property type="evidence" value="ECO:0007669"/>
    <property type="project" value="TreeGrafter"/>
</dbReference>
<sequence length="855" mass="94931">MKYLLLLISSLFFYGADLNAASYLSDTTALLHVAGNCDMCKQRIEKASLSLPAVKKAVWQSETQQLQITFQPEKTTLSDIRQAIAAVGHDVDSIKAPTEVYDKLHSCCLYPRLGEENTLHAKMPTVASNQLLGVVVRADSHGNLTPLVGATIAYEGFPTATLQTDAEGIFKLTLANESPILVVSYTGMQPLRITVKNIKNTLVIQAKDNVLEEVIVQGNRQTAYLSKISPLRIEVITAKDLLKAACCDLSESFETNATVDVASSDAISGAKQIQLLGLGGSYTQLTVENLPGPRGLAIPLGLNSIAGPWIESIQVSKGVGSVANGYESMAGQINVELKKPQNSEQLYFNSYANSMGRKDFNLNLAHKISNNWSVGVLLHDNISTKKDMDVTKNGFRDLPTGNLFSGINRWAYQNDKGFMAQFGVKYLKDDRTGGAISFDPSEDKGSTTTYGLGFDIQRMEAFAKLGYIFPTRKQRSIGLQLSTSDYDQKSYFGITSYKADQQNYYANLLFQDIIGSSAHKYRIGASLTSDRYTEQVDAQLYERRETVSGIFGEYTFSPSEKFDAVLGMRGDYNSLYGWFATPRIQLHYAPTMGTDLRVSAGRGQRTANIFAENTALFASSRTWRIQHNNDLTKAYGLSPEVSWNMGFSIDQQVNLLGRPLGISLELFHTNFQNQVVVDYENPREVSFYNLAGSSYSNSFQAEMKYTPLKGLDLRMAYKWMDVQTDYNTGRASKPLIAKNRGLLNLSYATNNGWNMDYTLHIVGQKRLPSTAENPAQYQLGTHSKTYQTMNAQVSKTVGKRKNFTLYIGGENLTNYFQKTPIIAADQPFGDYFDSSLVWGPLTGRMFYTGIRFHIL</sequence>
<name>A0A8T4HCE9_9SPHI</name>
<keyword evidence="10" id="KW-0645">Protease</keyword>
<dbReference type="EMBL" id="JAGKSB010000005">
    <property type="protein sequence ID" value="MBP3943067.1"/>
    <property type="molecule type" value="Genomic_DNA"/>
</dbReference>
<dbReference type="InterPro" id="IPR036163">
    <property type="entry name" value="HMA_dom_sf"/>
</dbReference>
<dbReference type="PANTHER" id="PTHR30069:SF29">
    <property type="entry name" value="HEMOGLOBIN AND HEMOGLOBIN-HAPTOGLOBIN-BINDING PROTEIN 1-RELATED"/>
    <property type="match status" value="1"/>
</dbReference>
<evidence type="ECO:0000313" key="11">
    <source>
        <dbReference type="Proteomes" id="UP000679691"/>
    </source>
</evidence>
<dbReference type="InterPro" id="IPR012910">
    <property type="entry name" value="Plug_dom"/>
</dbReference>
<dbReference type="Proteomes" id="UP000679691">
    <property type="component" value="Unassembled WGS sequence"/>
</dbReference>
<keyword evidence="10" id="KW-0121">Carboxypeptidase</keyword>
<evidence type="ECO:0000256" key="6">
    <source>
        <dbReference type="ARBA" id="ARBA00023136"/>
    </source>
</evidence>
<dbReference type="SUPFAM" id="SSF56935">
    <property type="entry name" value="Porins"/>
    <property type="match status" value="1"/>
</dbReference>
<evidence type="ECO:0000256" key="5">
    <source>
        <dbReference type="ARBA" id="ARBA00022729"/>
    </source>
</evidence>
<organism evidence="10 11">
    <name type="scientific">Rhinopithecimicrobium faecis</name>
    <dbReference type="NCBI Taxonomy" id="2820698"/>
    <lineage>
        <taxon>Bacteria</taxon>
        <taxon>Pseudomonadati</taxon>
        <taxon>Bacteroidota</taxon>
        <taxon>Sphingobacteriia</taxon>
        <taxon>Sphingobacteriales</taxon>
        <taxon>Sphingobacteriaceae</taxon>
        <taxon>Rhinopithecimicrobium</taxon>
    </lineage>
</organism>
<dbReference type="GO" id="GO:0009279">
    <property type="term" value="C:cell outer membrane"/>
    <property type="evidence" value="ECO:0007669"/>
    <property type="project" value="UniProtKB-SubCell"/>
</dbReference>
<evidence type="ECO:0000256" key="4">
    <source>
        <dbReference type="ARBA" id="ARBA00022692"/>
    </source>
</evidence>
<dbReference type="InterPro" id="IPR037066">
    <property type="entry name" value="Plug_dom_sf"/>
</dbReference>
<dbReference type="Pfam" id="PF13715">
    <property type="entry name" value="CarbopepD_reg_2"/>
    <property type="match status" value="1"/>
</dbReference>
<accession>A0A8T4HCE9</accession>
<feature type="signal peptide" evidence="8">
    <location>
        <begin position="1"/>
        <end position="20"/>
    </location>
</feature>
<dbReference type="InterPro" id="IPR039426">
    <property type="entry name" value="TonB-dep_rcpt-like"/>
</dbReference>
<evidence type="ECO:0000259" key="9">
    <source>
        <dbReference type="PROSITE" id="PS50846"/>
    </source>
</evidence>
<dbReference type="InterPro" id="IPR006121">
    <property type="entry name" value="HMA_dom"/>
</dbReference>
<evidence type="ECO:0000256" key="2">
    <source>
        <dbReference type="ARBA" id="ARBA00022448"/>
    </source>
</evidence>
<dbReference type="SUPFAM" id="SSF55008">
    <property type="entry name" value="HMA, heavy metal-associated domain"/>
    <property type="match status" value="1"/>
</dbReference>
<proteinExistence type="predicted"/>
<dbReference type="PANTHER" id="PTHR30069">
    <property type="entry name" value="TONB-DEPENDENT OUTER MEMBRANE RECEPTOR"/>
    <property type="match status" value="1"/>
</dbReference>
<dbReference type="GO" id="GO:0004180">
    <property type="term" value="F:carboxypeptidase activity"/>
    <property type="evidence" value="ECO:0007669"/>
    <property type="project" value="UniProtKB-KW"/>
</dbReference>
<keyword evidence="4" id="KW-0812">Transmembrane</keyword>
<evidence type="ECO:0000313" key="10">
    <source>
        <dbReference type="EMBL" id="MBP3943067.1"/>
    </source>
</evidence>
<dbReference type="Gene3D" id="3.30.70.100">
    <property type="match status" value="1"/>
</dbReference>
<dbReference type="GO" id="GO:0046872">
    <property type="term" value="F:metal ion binding"/>
    <property type="evidence" value="ECO:0007669"/>
    <property type="project" value="InterPro"/>
</dbReference>
<dbReference type="Gene3D" id="2.40.170.20">
    <property type="entry name" value="TonB-dependent receptor, beta-barrel domain"/>
    <property type="match status" value="1"/>
</dbReference>
<keyword evidence="10" id="KW-0378">Hydrolase</keyword>
<dbReference type="SUPFAM" id="SSF49464">
    <property type="entry name" value="Carboxypeptidase regulatory domain-like"/>
    <property type="match status" value="1"/>
</dbReference>
<evidence type="ECO:0000256" key="3">
    <source>
        <dbReference type="ARBA" id="ARBA00022452"/>
    </source>
</evidence>
<gene>
    <name evidence="10" type="ORF">J5U18_05750</name>
</gene>
<dbReference type="Pfam" id="PF07715">
    <property type="entry name" value="Plug"/>
    <property type="match status" value="1"/>
</dbReference>